<name>A0A371GV57_MUCPR</name>
<dbReference type="AlphaFoldDB" id="A0A371GV57"/>
<keyword evidence="2" id="KW-1185">Reference proteome</keyword>
<dbReference type="Proteomes" id="UP000257109">
    <property type="component" value="Unassembled WGS sequence"/>
</dbReference>
<evidence type="ECO:0000313" key="2">
    <source>
        <dbReference type="Proteomes" id="UP000257109"/>
    </source>
</evidence>
<dbReference type="GO" id="GO:0004185">
    <property type="term" value="F:serine-type carboxypeptidase activity"/>
    <property type="evidence" value="ECO:0007669"/>
    <property type="project" value="InterPro"/>
</dbReference>
<organism evidence="1 2">
    <name type="scientific">Mucuna pruriens</name>
    <name type="common">Velvet bean</name>
    <name type="synonym">Dolichos pruriens</name>
    <dbReference type="NCBI Taxonomy" id="157652"/>
    <lineage>
        <taxon>Eukaryota</taxon>
        <taxon>Viridiplantae</taxon>
        <taxon>Streptophyta</taxon>
        <taxon>Embryophyta</taxon>
        <taxon>Tracheophyta</taxon>
        <taxon>Spermatophyta</taxon>
        <taxon>Magnoliopsida</taxon>
        <taxon>eudicotyledons</taxon>
        <taxon>Gunneridae</taxon>
        <taxon>Pentapetalae</taxon>
        <taxon>rosids</taxon>
        <taxon>fabids</taxon>
        <taxon>Fabales</taxon>
        <taxon>Fabaceae</taxon>
        <taxon>Papilionoideae</taxon>
        <taxon>50 kb inversion clade</taxon>
        <taxon>NPAAA clade</taxon>
        <taxon>indigoferoid/millettioid clade</taxon>
        <taxon>Phaseoleae</taxon>
        <taxon>Mucuna</taxon>
    </lineage>
</organism>
<proteinExistence type="predicted"/>
<evidence type="ECO:0000313" key="1">
    <source>
        <dbReference type="EMBL" id="RDX94437.1"/>
    </source>
</evidence>
<sequence length="143" mass="16738">MDDNARIEFAHQRTLISNELYEFIFLSYNQYVCLNFRGLEIIKTKSIKSNCNGDYVNLDPNNTKCMSDYEAFSELVRYINEFQILEPSCMITSKENQRILSEDFKNIPQTKFKCRGDRIALGELWANNPHVLKALQVREVGKQ</sequence>
<dbReference type="Pfam" id="PF00450">
    <property type="entry name" value="Peptidase_S10"/>
    <property type="match status" value="1"/>
</dbReference>
<gene>
    <name evidence="1" type="primary">SCPL16</name>
    <name evidence="1" type="ORF">CR513_23178</name>
</gene>
<dbReference type="InterPro" id="IPR001563">
    <property type="entry name" value="Peptidase_S10"/>
</dbReference>
<feature type="non-terminal residue" evidence="1">
    <location>
        <position position="143"/>
    </location>
</feature>
<reference evidence="1" key="1">
    <citation type="submission" date="2018-05" db="EMBL/GenBank/DDBJ databases">
        <title>Draft genome of Mucuna pruriens seed.</title>
        <authorList>
            <person name="Nnadi N.E."/>
            <person name="Vos R."/>
            <person name="Hasami M.H."/>
            <person name="Devisetty U.K."/>
            <person name="Aguiy J.C."/>
        </authorList>
    </citation>
    <scope>NUCLEOTIDE SEQUENCE [LARGE SCALE GENOMIC DNA]</scope>
    <source>
        <strain evidence="1">JCA_2017</strain>
    </source>
</reference>
<accession>A0A371GV57</accession>
<dbReference type="GO" id="GO:0006508">
    <property type="term" value="P:proteolysis"/>
    <property type="evidence" value="ECO:0007669"/>
    <property type="project" value="InterPro"/>
</dbReference>
<dbReference type="EMBL" id="QJKJ01004374">
    <property type="protein sequence ID" value="RDX94437.1"/>
    <property type="molecule type" value="Genomic_DNA"/>
</dbReference>
<protein>
    <submittedName>
        <fullName evidence="1">Serine carboxypeptidase-like 16</fullName>
    </submittedName>
</protein>
<comment type="caution">
    <text evidence="1">The sequence shown here is derived from an EMBL/GenBank/DDBJ whole genome shotgun (WGS) entry which is preliminary data.</text>
</comment>
<dbReference type="OrthoDB" id="443318at2759"/>
<dbReference type="STRING" id="157652.A0A371GV57"/>